<reference evidence="2 3" key="1">
    <citation type="submission" date="2018-01" db="EMBL/GenBank/DDBJ databases">
        <title>Tropical forage species Digitaria eriantha prevents oxidative stress under low temperature conditions by the incorporation of polyhydroxybutyrate-producing endophytic bacteria.</title>
        <authorList>
            <person name="Stritzler M."/>
            <person name="Ayub N."/>
        </authorList>
    </citation>
    <scope>NUCLEOTIDE SEQUENCE [LARGE SCALE GENOMIC DNA]</scope>
    <source>
        <strain evidence="2 3">FR1</strain>
    </source>
</reference>
<dbReference type="Pfam" id="PF17820">
    <property type="entry name" value="PDZ_6"/>
    <property type="match status" value="1"/>
</dbReference>
<dbReference type="Gene3D" id="2.30.42.10">
    <property type="match status" value="1"/>
</dbReference>
<dbReference type="InterPro" id="IPR001478">
    <property type="entry name" value="PDZ"/>
</dbReference>
<dbReference type="InterPro" id="IPR036034">
    <property type="entry name" value="PDZ_sf"/>
</dbReference>
<evidence type="ECO:0000259" key="1">
    <source>
        <dbReference type="SMART" id="SM00228"/>
    </source>
</evidence>
<evidence type="ECO:0000313" key="3">
    <source>
        <dbReference type="Proteomes" id="UP000235315"/>
    </source>
</evidence>
<name>A0ABN5GER7_PSEO1</name>
<dbReference type="InterPro" id="IPR041489">
    <property type="entry name" value="PDZ_6"/>
</dbReference>
<dbReference type="SUPFAM" id="SSF50156">
    <property type="entry name" value="PDZ domain-like"/>
    <property type="match status" value="1"/>
</dbReference>
<organism evidence="2 3">
    <name type="scientific">Pseudomonas ogarae (strain DSM 112162 / CECT 30235 / F113)</name>
    <dbReference type="NCBI Taxonomy" id="1114970"/>
    <lineage>
        <taxon>Bacteria</taxon>
        <taxon>Pseudomonadati</taxon>
        <taxon>Pseudomonadota</taxon>
        <taxon>Gammaproteobacteria</taxon>
        <taxon>Pseudomonadales</taxon>
        <taxon>Pseudomonadaceae</taxon>
        <taxon>Pseudomonas</taxon>
    </lineage>
</organism>
<dbReference type="Proteomes" id="UP000235315">
    <property type="component" value="Chromosome"/>
</dbReference>
<evidence type="ECO:0000313" key="2">
    <source>
        <dbReference type="EMBL" id="AUO47031.1"/>
    </source>
</evidence>
<protein>
    <submittedName>
        <fullName evidence="2">PDZ domain-containing protein</fullName>
    </submittedName>
</protein>
<dbReference type="EMBL" id="CP025738">
    <property type="protein sequence ID" value="AUO47031.1"/>
    <property type="molecule type" value="Genomic_DNA"/>
</dbReference>
<dbReference type="SMART" id="SM00228">
    <property type="entry name" value="PDZ"/>
    <property type="match status" value="1"/>
</dbReference>
<feature type="domain" description="PDZ" evidence="1">
    <location>
        <begin position="30"/>
        <end position="115"/>
    </location>
</feature>
<accession>A0ABN5GER7</accession>
<keyword evidence="3" id="KW-1185">Reference proteome</keyword>
<proteinExistence type="predicted"/>
<sequence length="129" mass="13821">MENPEVQKWAQKAKAVVSQVLVDNHCGPASWVGGRVGGVISTIDPIKAPRLKLPLTGVWVEKSLPGGSLEKAGILRGDTIVAVNDIPVADASEFFVILLKQPIGSTIRVKFWRVRTFMELPVVVAAPAA</sequence>
<gene>
    <name evidence="2" type="ORF">C1C98_17015</name>
</gene>